<reference evidence="1 2" key="1">
    <citation type="journal article" date="2020" name="Phytopathology">
        <title>Genome Sequence Resources of Colletotrichum truncatum, C. plurivorum, C. musicola, and C. sojae: Four Species Pathogenic to Soybean (Glycine max).</title>
        <authorList>
            <person name="Rogerio F."/>
            <person name="Boufleur T.R."/>
            <person name="Ciampi-Guillardi M."/>
            <person name="Sukno S.A."/>
            <person name="Thon M.R."/>
            <person name="Massola Junior N.S."/>
            <person name="Baroncelli R."/>
        </authorList>
    </citation>
    <scope>NUCLEOTIDE SEQUENCE [LARGE SCALE GENOMIC DNA]</scope>
    <source>
        <strain evidence="1 2">CMES1059</strain>
    </source>
</reference>
<organism evidence="1 2">
    <name type="scientific">Colletotrichum truncatum</name>
    <name type="common">Anthracnose fungus</name>
    <name type="synonym">Colletotrichum capsici</name>
    <dbReference type="NCBI Taxonomy" id="5467"/>
    <lineage>
        <taxon>Eukaryota</taxon>
        <taxon>Fungi</taxon>
        <taxon>Dikarya</taxon>
        <taxon>Ascomycota</taxon>
        <taxon>Pezizomycotina</taxon>
        <taxon>Sordariomycetes</taxon>
        <taxon>Hypocreomycetidae</taxon>
        <taxon>Glomerellales</taxon>
        <taxon>Glomerellaceae</taxon>
        <taxon>Colletotrichum</taxon>
        <taxon>Colletotrichum truncatum species complex</taxon>
    </lineage>
</organism>
<dbReference type="Proteomes" id="UP000805649">
    <property type="component" value="Unassembled WGS sequence"/>
</dbReference>
<proteinExistence type="predicted"/>
<comment type="caution">
    <text evidence="1">The sequence shown here is derived from an EMBL/GenBank/DDBJ whole genome shotgun (WGS) entry which is preliminary data.</text>
</comment>
<gene>
    <name evidence="1" type="ORF">CTRU02_209060</name>
</gene>
<accession>A0ACC3YY23</accession>
<sequence length="324" mass="34442">MYLKVLTVLALVGLTSAHSHISNFVINGASYSGFNAKVKTNPKLLAAWSTTVSDDGWVSTESYGGPNIVCHREATNPQGHAPIAAGDTIGFQWQGWPESHHGPVVTHLAYCGAGRGSCESADKTKLDFFAIDLVGLIDPSKNATEYATARGIWASDILIQNNASWIVQIPPKIAPGYYVLRHEIIALHFARYPGQGPQHYPQCINIQVTGGGKDLPAGTPAMELYEAAEEGLIYDISQSPLPPYKIPGPTIYSGAKPFAAQTGAKALSSATAIPGIPETTGENEANTVRETPESVPAKTKRRLGARILPKAQRPEATPLPTAGP</sequence>
<evidence type="ECO:0000313" key="1">
    <source>
        <dbReference type="EMBL" id="KAL0936844.1"/>
    </source>
</evidence>
<protein>
    <submittedName>
        <fullName evidence="1">Endo-1,4-beta-glucanase</fullName>
    </submittedName>
</protein>
<dbReference type="EMBL" id="VUJX02000005">
    <property type="protein sequence ID" value="KAL0936844.1"/>
    <property type="molecule type" value="Genomic_DNA"/>
</dbReference>
<name>A0ACC3YY23_COLTU</name>
<keyword evidence="2" id="KW-1185">Reference proteome</keyword>
<evidence type="ECO:0000313" key="2">
    <source>
        <dbReference type="Proteomes" id="UP000805649"/>
    </source>
</evidence>